<dbReference type="Proteomes" id="UP001273531">
    <property type="component" value="Unassembled WGS sequence"/>
</dbReference>
<feature type="transmembrane region" description="Helical" evidence="1">
    <location>
        <begin position="285"/>
        <end position="306"/>
    </location>
</feature>
<feature type="transmembrane region" description="Helical" evidence="1">
    <location>
        <begin position="247"/>
        <end position="265"/>
    </location>
</feature>
<dbReference type="RefSeq" id="WP_317225138.1">
    <property type="nucleotide sequence ID" value="NZ_JAWJEJ010000001.1"/>
</dbReference>
<keyword evidence="1" id="KW-0812">Transmembrane</keyword>
<evidence type="ECO:0000256" key="1">
    <source>
        <dbReference type="SAM" id="Phobius"/>
    </source>
</evidence>
<reference evidence="2 3" key="1">
    <citation type="submission" date="2023-10" db="EMBL/GenBank/DDBJ databases">
        <title>Sphingomonas sp. HF-S4 16S ribosomal RNA gene Genome sequencing and assembly.</title>
        <authorList>
            <person name="Lee H."/>
        </authorList>
    </citation>
    <scope>NUCLEOTIDE SEQUENCE [LARGE SCALE GENOMIC DNA]</scope>
    <source>
        <strain evidence="2 3">HF-S4</strain>
    </source>
</reference>
<keyword evidence="1" id="KW-1133">Transmembrane helix</keyword>
<feature type="transmembrane region" description="Helical" evidence="1">
    <location>
        <begin position="154"/>
        <end position="170"/>
    </location>
</feature>
<feature type="transmembrane region" description="Helical" evidence="1">
    <location>
        <begin position="206"/>
        <end position="221"/>
    </location>
</feature>
<feature type="transmembrane region" description="Helical" evidence="1">
    <location>
        <begin position="318"/>
        <end position="335"/>
    </location>
</feature>
<evidence type="ECO:0000313" key="2">
    <source>
        <dbReference type="EMBL" id="MDV3455933.1"/>
    </source>
</evidence>
<name>A0ABU3Y3Y7_9SPHN</name>
<sequence length="395" mass="40863">MSLGTRRRVALLTCRVLQRALPPGLQPWGGAIAQEVAEIDDDDAALRFALHGLFGLAPRIILFQLARPLAALTGRDTRNGGTVDMDLYEVVVRRPQALGTACAVGAVLLGLAYMWAAGAPLRYLGINTGALAVGLGLLALSGGLVGVARRWPGALTLAMGVLLLATGLLGDRSEGAARWVAFGGLFIQPSLILLPAMIVGFARSRNALSAIGLIVAAAAMAIQPDRAMAGMLAAGLAVLAALRPDRWVLPAFAASALAFGITLVRPDTLPAMPYVDQILYSAFDVHALAGLAVLGGSILLVVPAIVGKLYDATHREAYSVFGIVWLAAILAAAIGNYPTPIVGYGGSAVLGYMLSLAMLPTATRACIGAEVSIRDEAPGQQPVDRHLCIGIALTS</sequence>
<protein>
    <recommendedName>
        <fullName evidence="4">Peptidoglycan polymerase</fullName>
    </recommendedName>
</protein>
<gene>
    <name evidence="2" type="ORF">RZN05_02985</name>
</gene>
<organism evidence="2 3">
    <name type="scientific">Sphingomonas agrestis</name>
    <dbReference type="NCBI Taxonomy" id="3080540"/>
    <lineage>
        <taxon>Bacteria</taxon>
        <taxon>Pseudomonadati</taxon>
        <taxon>Pseudomonadota</taxon>
        <taxon>Alphaproteobacteria</taxon>
        <taxon>Sphingomonadales</taxon>
        <taxon>Sphingomonadaceae</taxon>
        <taxon>Sphingomonas</taxon>
    </lineage>
</organism>
<feature type="transmembrane region" description="Helical" evidence="1">
    <location>
        <begin position="97"/>
        <end position="117"/>
    </location>
</feature>
<comment type="caution">
    <text evidence="2">The sequence shown here is derived from an EMBL/GenBank/DDBJ whole genome shotgun (WGS) entry which is preliminary data.</text>
</comment>
<keyword evidence="1" id="KW-0472">Membrane</keyword>
<proteinExistence type="predicted"/>
<feature type="transmembrane region" description="Helical" evidence="1">
    <location>
        <begin position="341"/>
        <end position="359"/>
    </location>
</feature>
<evidence type="ECO:0008006" key="4">
    <source>
        <dbReference type="Google" id="ProtNLM"/>
    </source>
</evidence>
<feature type="transmembrane region" description="Helical" evidence="1">
    <location>
        <begin position="123"/>
        <end position="147"/>
    </location>
</feature>
<feature type="transmembrane region" description="Helical" evidence="1">
    <location>
        <begin position="176"/>
        <end position="199"/>
    </location>
</feature>
<evidence type="ECO:0000313" key="3">
    <source>
        <dbReference type="Proteomes" id="UP001273531"/>
    </source>
</evidence>
<keyword evidence="3" id="KW-1185">Reference proteome</keyword>
<dbReference type="EMBL" id="JAWJEJ010000001">
    <property type="protein sequence ID" value="MDV3455933.1"/>
    <property type="molecule type" value="Genomic_DNA"/>
</dbReference>
<accession>A0ABU3Y3Y7</accession>